<accession>A0A022RYZ7</accession>
<dbReference type="PANTHER" id="PTHR13343">
    <property type="entry name" value="CREG1 PROTEIN"/>
    <property type="match status" value="1"/>
</dbReference>
<dbReference type="EMBL" id="KI630195">
    <property type="protein sequence ID" value="EYU45226.1"/>
    <property type="molecule type" value="Genomic_DNA"/>
</dbReference>
<dbReference type="Proteomes" id="UP000030748">
    <property type="component" value="Unassembled WGS sequence"/>
</dbReference>
<protein>
    <submittedName>
        <fullName evidence="1">Uncharacterized protein</fullName>
    </submittedName>
</protein>
<name>A0A022RYZ7_ERYGU</name>
<reference evidence="1 2" key="1">
    <citation type="journal article" date="2013" name="Proc. Natl. Acad. Sci. U.S.A.">
        <title>Fine-scale variation in meiotic recombination in Mimulus inferred from population shotgun sequencing.</title>
        <authorList>
            <person name="Hellsten U."/>
            <person name="Wright K.M."/>
            <person name="Jenkins J."/>
            <person name="Shu S."/>
            <person name="Yuan Y."/>
            <person name="Wessler S.R."/>
            <person name="Schmutz J."/>
            <person name="Willis J.H."/>
            <person name="Rokhsar D.S."/>
        </authorList>
    </citation>
    <scope>NUCLEOTIDE SEQUENCE [LARGE SCALE GENOMIC DNA]</scope>
    <source>
        <strain evidence="2">cv. DUN x IM62</strain>
    </source>
</reference>
<dbReference type="eggNOG" id="KOG4197">
    <property type="taxonomic scope" value="Eukaryota"/>
</dbReference>
<evidence type="ECO:0000313" key="1">
    <source>
        <dbReference type="EMBL" id="EYU45226.1"/>
    </source>
</evidence>
<feature type="non-terminal residue" evidence="1">
    <location>
        <position position="276"/>
    </location>
</feature>
<organism evidence="1 2">
    <name type="scientific">Erythranthe guttata</name>
    <name type="common">Yellow monkey flower</name>
    <name type="synonym">Mimulus guttatus</name>
    <dbReference type="NCBI Taxonomy" id="4155"/>
    <lineage>
        <taxon>Eukaryota</taxon>
        <taxon>Viridiplantae</taxon>
        <taxon>Streptophyta</taxon>
        <taxon>Embryophyta</taxon>
        <taxon>Tracheophyta</taxon>
        <taxon>Spermatophyta</taxon>
        <taxon>Magnoliopsida</taxon>
        <taxon>eudicotyledons</taxon>
        <taxon>Gunneridae</taxon>
        <taxon>Pentapetalae</taxon>
        <taxon>asterids</taxon>
        <taxon>lamiids</taxon>
        <taxon>Lamiales</taxon>
        <taxon>Phrymaceae</taxon>
        <taxon>Erythranthe</taxon>
    </lineage>
</organism>
<gene>
    <name evidence="1" type="ORF">MIMGU_mgv1a0208702mg</name>
</gene>
<evidence type="ECO:0000313" key="2">
    <source>
        <dbReference type="Proteomes" id="UP000030748"/>
    </source>
</evidence>
<dbReference type="PANTHER" id="PTHR13343:SF18">
    <property type="entry name" value="PENTATRICOPEPTIDE REPEAT (PPR) SUPERFAMILY PROTEIN"/>
    <property type="match status" value="1"/>
</dbReference>
<keyword evidence="2" id="KW-1185">Reference proteome</keyword>
<sequence length="276" mass="30966">MHGICISVPVAADYSDSVPDSSSFSNCNSYHPLEELRDHGRVRDTMPTSAEIARTAVEANNKALLIFPSIVHCEPHEQISWAEFEYVIDDFGDIFFEVHDSRNILQDHGASNPVSALIGMDISHYESRKIDLYDDSISDVDSGEDIFLADDYFEVENSSETDIGVDWGMSESSNSTHPLYFAKCLTKAIDVEHAKVMGNPSNGVVIWGFLKPTFIDEEIYLQRLFNDDEETDSYTSDCKDGDIESSNLSDYGSFGRSTIYRLEITKIELFSVYGVQ</sequence>
<proteinExistence type="predicted"/>
<dbReference type="AlphaFoldDB" id="A0A022RYZ7"/>
<dbReference type="STRING" id="4155.A0A022RYZ7"/>